<dbReference type="AlphaFoldDB" id="A0A7W6EX34"/>
<evidence type="ECO:0000313" key="3">
    <source>
        <dbReference type="Proteomes" id="UP000562395"/>
    </source>
</evidence>
<accession>A0A7W6EX34</accession>
<dbReference type="EMBL" id="JACICY010000008">
    <property type="protein sequence ID" value="MBB3861963.1"/>
    <property type="molecule type" value="Genomic_DNA"/>
</dbReference>
<feature type="signal peptide" evidence="1">
    <location>
        <begin position="1"/>
        <end position="26"/>
    </location>
</feature>
<proteinExistence type="predicted"/>
<gene>
    <name evidence="2" type="ORF">GGQ88_003253</name>
</gene>
<evidence type="ECO:0000313" key="2">
    <source>
        <dbReference type="EMBL" id="MBB3861963.1"/>
    </source>
</evidence>
<name>A0A7W6EX34_9SPHN</name>
<organism evidence="2 3">
    <name type="scientific">Novosphingobium hassiacum</name>
    <dbReference type="NCBI Taxonomy" id="173676"/>
    <lineage>
        <taxon>Bacteria</taxon>
        <taxon>Pseudomonadati</taxon>
        <taxon>Pseudomonadota</taxon>
        <taxon>Alphaproteobacteria</taxon>
        <taxon>Sphingomonadales</taxon>
        <taxon>Sphingomonadaceae</taxon>
        <taxon>Novosphingobium</taxon>
    </lineage>
</organism>
<reference evidence="2 3" key="1">
    <citation type="submission" date="2020-08" db="EMBL/GenBank/DDBJ databases">
        <title>Genomic Encyclopedia of Type Strains, Phase IV (KMG-IV): sequencing the most valuable type-strain genomes for metagenomic binning, comparative biology and taxonomic classification.</title>
        <authorList>
            <person name="Goeker M."/>
        </authorList>
    </citation>
    <scope>NUCLEOTIDE SEQUENCE [LARGE SCALE GENOMIC DNA]</scope>
    <source>
        <strain evidence="2 3">DSM 14552</strain>
    </source>
</reference>
<dbReference type="RefSeq" id="WP_183614454.1">
    <property type="nucleotide sequence ID" value="NZ_JACICY010000008.1"/>
</dbReference>
<keyword evidence="1" id="KW-0732">Signal</keyword>
<feature type="chain" id="PRO_5031385104" evidence="1">
    <location>
        <begin position="27"/>
        <end position="294"/>
    </location>
</feature>
<evidence type="ECO:0000256" key="1">
    <source>
        <dbReference type="SAM" id="SignalP"/>
    </source>
</evidence>
<sequence length="294" mass="31683">MVSTKALFALTSGALLLAATPGVAQAQTSSTQENTVGSILRSVFGDRLGVSTSVEQQWATGRKPLATQRAEFNTKIDAEVGSGKLTATNGTRMKTEYDRLVALETRYGADGRFTTQERTELADGYGALTQALTDGGYADTTTSTKLAVAEGRADFERRVDAGVTARRLTRTQATRLKADYAALITAEASYARDGISSSEQDMLDQRLDALDARVGDTAYGSTTATLDSRTRLANIDRAVSTSGLGTAQQTRLRVELGDLMRLEAAYARSTPTSDDKAYLERRIVDLETRARVKR</sequence>
<protein>
    <submittedName>
        <fullName evidence="2">Uncharacterized protein</fullName>
    </submittedName>
</protein>
<comment type="caution">
    <text evidence="2">The sequence shown here is derived from an EMBL/GenBank/DDBJ whole genome shotgun (WGS) entry which is preliminary data.</text>
</comment>
<dbReference type="Proteomes" id="UP000562395">
    <property type="component" value="Unassembled WGS sequence"/>
</dbReference>
<keyword evidence="3" id="KW-1185">Reference proteome</keyword>